<dbReference type="GO" id="GO:0003729">
    <property type="term" value="F:mRNA binding"/>
    <property type="evidence" value="ECO:0007669"/>
    <property type="project" value="TreeGrafter"/>
</dbReference>
<dbReference type="GO" id="GO:0005846">
    <property type="term" value="C:nuclear cap binding complex"/>
    <property type="evidence" value="ECO:0007669"/>
    <property type="project" value="InterPro"/>
</dbReference>
<gene>
    <name evidence="9" type="ORF">ACA1_192060</name>
</gene>
<dbReference type="GO" id="GO:0005634">
    <property type="term" value="C:nucleus"/>
    <property type="evidence" value="ECO:0007669"/>
    <property type="project" value="UniProtKB-SubCell"/>
</dbReference>
<keyword evidence="9" id="KW-0648">Protein biosynthesis</keyword>
<dbReference type="EMBL" id="KB008052">
    <property type="protein sequence ID" value="ELR14476.1"/>
    <property type="molecule type" value="Genomic_DNA"/>
</dbReference>
<protein>
    <submittedName>
        <fullName evidence="9">Initiation factor eif4 gamma, middle, putative</fullName>
    </submittedName>
</protein>
<dbReference type="VEuPathDB" id="AmoebaDB:ACA1_192060"/>
<comment type="similarity">
    <text evidence="2">Belongs to the NCBP1 family.</text>
</comment>
<evidence type="ECO:0000256" key="1">
    <source>
        <dbReference type="ARBA" id="ARBA00004123"/>
    </source>
</evidence>
<dbReference type="Pfam" id="PF09090">
    <property type="entry name" value="MIF4G_like_2"/>
    <property type="match status" value="1"/>
</dbReference>
<evidence type="ECO:0000259" key="6">
    <source>
        <dbReference type="Pfam" id="PF02854"/>
    </source>
</evidence>
<dbReference type="InterPro" id="IPR003890">
    <property type="entry name" value="MIF4G-like_typ-3"/>
</dbReference>
<keyword evidence="5" id="KW-0539">Nucleus</keyword>
<dbReference type="GO" id="GO:0000184">
    <property type="term" value="P:nuclear-transcribed mRNA catabolic process, nonsense-mediated decay"/>
    <property type="evidence" value="ECO:0007669"/>
    <property type="project" value="TreeGrafter"/>
</dbReference>
<reference evidence="9 10" key="1">
    <citation type="journal article" date="2013" name="Genome Biol.">
        <title>Genome of Acanthamoeba castellanii highlights extensive lateral gene transfer and early evolution of tyrosine kinase signaling.</title>
        <authorList>
            <person name="Clarke M."/>
            <person name="Lohan A.J."/>
            <person name="Liu B."/>
            <person name="Lagkouvardos I."/>
            <person name="Roy S."/>
            <person name="Zafar N."/>
            <person name="Bertelli C."/>
            <person name="Schilde C."/>
            <person name="Kianianmomeni A."/>
            <person name="Burglin T.R."/>
            <person name="Frech C."/>
            <person name="Turcotte B."/>
            <person name="Kopec K.O."/>
            <person name="Synnott J.M."/>
            <person name="Choo C."/>
            <person name="Paponov I."/>
            <person name="Finkler A."/>
            <person name="Soon Heng Tan C."/>
            <person name="Hutchins A.P."/>
            <person name="Weinmeier T."/>
            <person name="Rattei T."/>
            <person name="Chu J.S."/>
            <person name="Gimenez G."/>
            <person name="Irimia M."/>
            <person name="Rigden D.J."/>
            <person name="Fitzpatrick D.A."/>
            <person name="Lorenzo-Morales J."/>
            <person name="Bateman A."/>
            <person name="Chiu C.H."/>
            <person name="Tang P."/>
            <person name="Hegemann P."/>
            <person name="Fromm H."/>
            <person name="Raoult D."/>
            <person name="Greub G."/>
            <person name="Miranda-Saavedra D."/>
            <person name="Chen N."/>
            <person name="Nash P."/>
            <person name="Ginger M.L."/>
            <person name="Horn M."/>
            <person name="Schaap P."/>
            <person name="Caler L."/>
            <person name="Loftus B."/>
        </authorList>
    </citation>
    <scope>NUCLEOTIDE SEQUENCE [LARGE SCALE GENOMIC DNA]</scope>
    <source>
        <strain evidence="9 10">Neff</strain>
    </source>
</reference>
<dbReference type="RefSeq" id="XP_004336489.1">
    <property type="nucleotide sequence ID" value="XM_004336441.1"/>
</dbReference>
<dbReference type="GO" id="GO:0003743">
    <property type="term" value="F:translation initiation factor activity"/>
    <property type="evidence" value="ECO:0007669"/>
    <property type="project" value="UniProtKB-KW"/>
</dbReference>
<dbReference type="PANTHER" id="PTHR12412">
    <property type="entry name" value="CAP BINDING PROTEIN"/>
    <property type="match status" value="1"/>
</dbReference>
<dbReference type="InterPro" id="IPR027159">
    <property type="entry name" value="CBP80"/>
</dbReference>
<feature type="domain" description="MIF4G" evidence="6">
    <location>
        <begin position="13"/>
        <end position="146"/>
    </location>
</feature>
<keyword evidence="4" id="KW-0508">mRNA splicing</keyword>
<dbReference type="Proteomes" id="UP000011083">
    <property type="component" value="Unassembled WGS sequence"/>
</dbReference>
<feature type="domain" description="MIF4G-like type 1" evidence="7">
    <location>
        <begin position="277"/>
        <end position="402"/>
    </location>
</feature>
<keyword evidence="3" id="KW-0507">mRNA processing</keyword>
<dbReference type="GO" id="GO:0006406">
    <property type="term" value="P:mRNA export from nucleus"/>
    <property type="evidence" value="ECO:0007669"/>
    <property type="project" value="InterPro"/>
</dbReference>
<sequence>MNAVRWAEGSITQLPVKTPVYGTLVGLINAKNADFGREVVSKVGERLQQALHDRSALDVKLLTRFLAELVNAHVLPAADLVALFDLLLASAAELDDSLQHSDLEHYAYVVLITIPFVAATLLRDLPDELDRLLRTLQRYVDAHKCPINPLTLVYPDPEAQDYFESYLWKQLAELKEDGWRSGAILQPYVSFEDHLSTAPRHTLPTIALPPSSTEKGYGSLRGRVQTFRLFDAARTESPDMKAFDRFLLQDYIVDLLHFFGSDHKTCTKFLLTLPGNFNYHNLLIETIFGQLFLLPTPPCKLIYYAVVIGDLCKGSTAIPPVLGLAIDTLFERADMMDVECAERFCDWFSHHLSNFDFKWHWQKWAYVLKMNEEEPKRLAVREILERTMWLAYYERVARTLPEEFIELMPRRPAPFLKYADVAAEDHEAYASLLAKVRAKEKSEQLRPWLDSLTSISTERRLDLALHALLEAGCKSFSHLLNVLERYHALLRSLAGTVQARLAVTTAVGEFWKHSPQHIIITLEKLMTYRIVDAHSIVQWIFSHQVLPFFTQGYLWDILRNTIDKTVMRTEVMRKELKAVQPDQQPALAEASGASTTATAVDDVRLQQARESYQTALRDQNDLLLLVFQSFVVVLANHLANSRERDADPYDAWYRSAMGHFKEVARRYHREAKALGAPLADAFAQSSDPRITDVLTHLHQF</sequence>
<accession>L8GQR7</accession>
<dbReference type="GeneID" id="14915066"/>
<evidence type="ECO:0000313" key="10">
    <source>
        <dbReference type="Proteomes" id="UP000011083"/>
    </source>
</evidence>
<dbReference type="KEGG" id="acan:ACA1_192060"/>
<evidence type="ECO:0000259" key="8">
    <source>
        <dbReference type="Pfam" id="PF09090"/>
    </source>
</evidence>
<evidence type="ECO:0000256" key="3">
    <source>
        <dbReference type="ARBA" id="ARBA00022664"/>
    </source>
</evidence>
<evidence type="ECO:0000313" key="9">
    <source>
        <dbReference type="EMBL" id="ELR14476.1"/>
    </source>
</evidence>
<dbReference type="STRING" id="1257118.L8GQR7"/>
<dbReference type="GO" id="GO:0000339">
    <property type="term" value="F:RNA cap binding"/>
    <property type="evidence" value="ECO:0007669"/>
    <property type="project" value="InterPro"/>
</dbReference>
<dbReference type="GO" id="GO:0008380">
    <property type="term" value="P:RNA splicing"/>
    <property type="evidence" value="ECO:0007669"/>
    <property type="project" value="UniProtKB-KW"/>
</dbReference>
<dbReference type="GO" id="GO:0006397">
    <property type="term" value="P:mRNA processing"/>
    <property type="evidence" value="ECO:0007669"/>
    <property type="project" value="UniProtKB-KW"/>
</dbReference>
<keyword evidence="9" id="KW-0396">Initiation factor</keyword>
<evidence type="ECO:0000256" key="4">
    <source>
        <dbReference type="ARBA" id="ARBA00023187"/>
    </source>
</evidence>
<dbReference type="SUPFAM" id="SSF48371">
    <property type="entry name" value="ARM repeat"/>
    <property type="match status" value="3"/>
</dbReference>
<dbReference type="Pfam" id="PF02854">
    <property type="entry name" value="MIF4G"/>
    <property type="match status" value="1"/>
</dbReference>
<proteinExistence type="inferred from homology"/>
<dbReference type="OMA" id="CAAEGLM"/>
<dbReference type="PANTHER" id="PTHR12412:SF2">
    <property type="entry name" value="NUCLEAR CAP-BINDING PROTEIN SUBUNIT 1"/>
    <property type="match status" value="1"/>
</dbReference>
<organism evidence="9 10">
    <name type="scientific">Acanthamoeba castellanii (strain ATCC 30010 / Neff)</name>
    <dbReference type="NCBI Taxonomy" id="1257118"/>
    <lineage>
        <taxon>Eukaryota</taxon>
        <taxon>Amoebozoa</taxon>
        <taxon>Discosea</taxon>
        <taxon>Longamoebia</taxon>
        <taxon>Centramoebida</taxon>
        <taxon>Acanthamoebidae</taxon>
        <taxon>Acanthamoeba</taxon>
    </lineage>
</organism>
<dbReference type="OrthoDB" id="10252707at2759"/>
<dbReference type="InterPro" id="IPR015172">
    <property type="entry name" value="MIF4G-like_typ-1"/>
</dbReference>
<comment type="subcellular location">
    <subcellularLocation>
        <location evidence="1">Nucleus</location>
    </subcellularLocation>
</comment>
<evidence type="ECO:0000256" key="5">
    <source>
        <dbReference type="ARBA" id="ARBA00023242"/>
    </source>
</evidence>
<keyword evidence="10" id="KW-1185">Reference proteome</keyword>
<feature type="domain" description="MIF4G-like type 2" evidence="8">
    <location>
        <begin position="417"/>
        <end position="669"/>
    </location>
</feature>
<dbReference type="Gene3D" id="1.25.40.180">
    <property type="match status" value="3"/>
</dbReference>
<name>L8GQR7_ACACF</name>
<dbReference type="Pfam" id="PF09088">
    <property type="entry name" value="MIF4G_like"/>
    <property type="match status" value="1"/>
</dbReference>
<dbReference type="InterPro" id="IPR016024">
    <property type="entry name" value="ARM-type_fold"/>
</dbReference>
<dbReference type="InterPro" id="IPR015174">
    <property type="entry name" value="MIF4G-like_typ-2"/>
</dbReference>
<evidence type="ECO:0000256" key="2">
    <source>
        <dbReference type="ARBA" id="ARBA00007413"/>
    </source>
</evidence>
<dbReference type="AlphaFoldDB" id="L8GQR7"/>
<evidence type="ECO:0000259" key="7">
    <source>
        <dbReference type="Pfam" id="PF09088"/>
    </source>
</evidence>